<evidence type="ECO:0000256" key="3">
    <source>
        <dbReference type="ARBA" id="ARBA00023210"/>
    </source>
</evidence>
<dbReference type="SUPFAM" id="SSF160950">
    <property type="entry name" value="YacF-like"/>
    <property type="match status" value="1"/>
</dbReference>
<organism evidence="6 7">
    <name type="scientific">Gallionella capsiferriformans (strain ES-2)</name>
    <name type="common">Gallionella ferruginea capsiferriformans (strain ES-2)</name>
    <dbReference type="NCBI Taxonomy" id="395494"/>
    <lineage>
        <taxon>Bacteria</taxon>
        <taxon>Pseudomonadati</taxon>
        <taxon>Pseudomonadota</taxon>
        <taxon>Betaproteobacteria</taxon>
        <taxon>Nitrosomonadales</taxon>
        <taxon>Gallionellaceae</taxon>
        <taxon>Gallionella</taxon>
    </lineage>
</organism>
<proteinExistence type="inferred from homology"/>
<keyword evidence="3 5" id="KW-0717">Septation</keyword>
<dbReference type="AlphaFoldDB" id="D9SJ59"/>
<dbReference type="eggNOG" id="COG4582">
    <property type="taxonomic scope" value="Bacteria"/>
</dbReference>
<dbReference type="GO" id="GO:0032153">
    <property type="term" value="C:cell division site"/>
    <property type="evidence" value="ECO:0007669"/>
    <property type="project" value="TreeGrafter"/>
</dbReference>
<evidence type="ECO:0000256" key="1">
    <source>
        <dbReference type="ARBA" id="ARBA00022490"/>
    </source>
</evidence>
<dbReference type="GO" id="GO:0005737">
    <property type="term" value="C:cytoplasm"/>
    <property type="evidence" value="ECO:0007669"/>
    <property type="project" value="UniProtKB-SubCell"/>
</dbReference>
<gene>
    <name evidence="5" type="primary">zapD</name>
    <name evidence="6" type="ordered locus">Galf_0290</name>
</gene>
<dbReference type="Proteomes" id="UP000001235">
    <property type="component" value="Chromosome"/>
</dbReference>
<keyword evidence="1 5" id="KW-0963">Cytoplasm</keyword>
<dbReference type="Gene3D" id="1.10.3900.10">
    <property type="entry name" value="YacF-like"/>
    <property type="match status" value="1"/>
</dbReference>
<dbReference type="Pfam" id="PF07072">
    <property type="entry name" value="ZapD"/>
    <property type="match status" value="1"/>
</dbReference>
<evidence type="ECO:0000256" key="5">
    <source>
        <dbReference type="HAMAP-Rule" id="MF_01092"/>
    </source>
</evidence>
<dbReference type="GO" id="GO:0000917">
    <property type="term" value="P:division septum assembly"/>
    <property type="evidence" value="ECO:0007669"/>
    <property type="project" value="UniProtKB-KW"/>
</dbReference>
<evidence type="ECO:0000313" key="7">
    <source>
        <dbReference type="Proteomes" id="UP000001235"/>
    </source>
</evidence>
<dbReference type="InterPro" id="IPR036268">
    <property type="entry name" value="ZapD_sf"/>
</dbReference>
<dbReference type="NCBIfam" id="NF003656">
    <property type="entry name" value="PRK05287.1-4"/>
    <property type="match status" value="1"/>
</dbReference>
<accession>D9SJ59</accession>
<dbReference type="Gene3D" id="2.60.440.10">
    <property type="entry name" value="YacF-like domains"/>
    <property type="match status" value="1"/>
</dbReference>
<dbReference type="PANTHER" id="PTHR39455:SF1">
    <property type="entry name" value="CELL DIVISION PROTEIN ZAPD"/>
    <property type="match status" value="1"/>
</dbReference>
<evidence type="ECO:0000256" key="2">
    <source>
        <dbReference type="ARBA" id="ARBA00022618"/>
    </source>
</evidence>
<comment type="function">
    <text evidence="5">Cell division factor that enhances FtsZ-ring assembly. Directly interacts with FtsZ and promotes bundling of FtsZ protofilaments, with a reduction in FtsZ GTPase activity.</text>
</comment>
<reference evidence="6 7" key="1">
    <citation type="submission" date="2010-08" db="EMBL/GenBank/DDBJ databases">
        <title>Complete sequence of Gallionella capsiferriformans ES-2.</title>
        <authorList>
            <consortium name="US DOE Joint Genome Institute"/>
            <person name="Lucas S."/>
            <person name="Copeland A."/>
            <person name="Lapidus A."/>
            <person name="Cheng J.-F."/>
            <person name="Bruce D."/>
            <person name="Goodwin L."/>
            <person name="Pitluck S."/>
            <person name="Chertkov O."/>
            <person name="Davenport K.W."/>
            <person name="Detter J.C."/>
            <person name="Han C."/>
            <person name="Tapia R."/>
            <person name="Land M."/>
            <person name="Hauser L."/>
            <person name="Chang Y.-J."/>
            <person name="Jeffries C."/>
            <person name="Kyrpides N."/>
            <person name="Ivanova N."/>
            <person name="Mikhailova N."/>
            <person name="Shelobolina E.S."/>
            <person name="Picardal F."/>
            <person name="Roden E."/>
            <person name="Emerson D."/>
            <person name="Woyke T."/>
        </authorList>
    </citation>
    <scope>NUCLEOTIDE SEQUENCE [LARGE SCALE GENOMIC DNA]</scope>
    <source>
        <strain evidence="6 7">ES-2</strain>
    </source>
</reference>
<evidence type="ECO:0000256" key="4">
    <source>
        <dbReference type="ARBA" id="ARBA00023306"/>
    </source>
</evidence>
<dbReference type="KEGG" id="gca:Galf_0290"/>
<dbReference type="HOGENOM" id="CLU_076303_0_1_4"/>
<keyword evidence="2 5" id="KW-0132">Cell division</keyword>
<dbReference type="InterPro" id="IPR009777">
    <property type="entry name" value="ZapD"/>
</dbReference>
<evidence type="ECO:0000313" key="6">
    <source>
        <dbReference type="EMBL" id="ADL54335.1"/>
    </source>
</evidence>
<keyword evidence="7" id="KW-1185">Reference proteome</keyword>
<comment type="subunit">
    <text evidence="5">Interacts with FtsZ.</text>
</comment>
<name>D9SJ59_GALCS</name>
<dbReference type="STRING" id="395494.Galf_0290"/>
<protein>
    <recommendedName>
        <fullName evidence="5">Cell division protein ZapD</fullName>
    </recommendedName>
    <alternativeName>
        <fullName evidence="5">Z ring-associated protein D</fullName>
    </alternativeName>
</protein>
<comment type="subcellular location">
    <subcellularLocation>
        <location evidence="5">Cytoplasm</location>
    </subcellularLocation>
    <text evidence="5">Localizes to mid-cell in an FtsZ-dependent manner.</text>
</comment>
<dbReference type="OrthoDB" id="5294622at2"/>
<dbReference type="InterPro" id="IPR027462">
    <property type="entry name" value="ZapD_C"/>
</dbReference>
<dbReference type="EMBL" id="CP002159">
    <property type="protein sequence ID" value="ADL54335.1"/>
    <property type="molecule type" value="Genomic_DNA"/>
</dbReference>
<dbReference type="PANTHER" id="PTHR39455">
    <property type="entry name" value="CELL DIVISION PROTEIN ZAPD"/>
    <property type="match status" value="1"/>
</dbReference>
<dbReference type="GO" id="GO:0043093">
    <property type="term" value="P:FtsZ-dependent cytokinesis"/>
    <property type="evidence" value="ECO:0007669"/>
    <property type="project" value="UniProtKB-UniRule"/>
</dbReference>
<sequence length="253" mass="28700">MISYEFPINEKVRTWLRLEDLFARMNYFLAGEISMEHHVALTTLFEIHEVASRPDLKSELLQELERQKRALACLHNNPAISEQALDSILTEIEQASSALLAMTGKVGAILRENEWLMSIKQRASMPGGTCQFDLPSYHYWQKQPVALRRSDLQEWLSPLLPISAAISILLRLLRENGRTISFTAHQGTFQQMQGGRAAQLLRVRLAANLPCIPELGANKYAINIRFIVANYEAKSSLLEQDVPFDLTFCTLTT</sequence>
<comment type="similarity">
    <text evidence="5">Belongs to the ZapD family.</text>
</comment>
<keyword evidence="4 5" id="KW-0131">Cell cycle</keyword>
<dbReference type="HAMAP" id="MF_01092">
    <property type="entry name" value="ZapD"/>
    <property type="match status" value="1"/>
</dbReference>
<dbReference type="RefSeq" id="WP_013292278.1">
    <property type="nucleotide sequence ID" value="NC_014394.1"/>
</dbReference>